<accession>A0A453S8A2</accession>
<reference evidence="1" key="5">
    <citation type="journal article" date="2021" name="G3 (Bethesda)">
        <title>Aegilops tauschii genome assembly Aet v5.0 features greater sequence contiguity and improved annotation.</title>
        <authorList>
            <person name="Wang L."/>
            <person name="Zhu T."/>
            <person name="Rodriguez J.C."/>
            <person name="Deal K.R."/>
            <person name="Dubcovsky J."/>
            <person name="McGuire P.E."/>
            <person name="Lux T."/>
            <person name="Spannagl M."/>
            <person name="Mayer K.F.X."/>
            <person name="Baldrich P."/>
            <person name="Meyers B.C."/>
            <person name="Huo N."/>
            <person name="Gu Y.Q."/>
            <person name="Zhou H."/>
            <person name="Devos K.M."/>
            <person name="Bennetzen J.L."/>
            <person name="Unver T."/>
            <person name="Budak H."/>
            <person name="Gulick P.J."/>
            <person name="Galiba G."/>
            <person name="Kalapos B."/>
            <person name="Nelson D.R."/>
            <person name="Li P."/>
            <person name="You F.M."/>
            <person name="Luo M.C."/>
            <person name="Dvorak J."/>
        </authorList>
    </citation>
    <scope>NUCLEOTIDE SEQUENCE [LARGE SCALE GENOMIC DNA]</scope>
    <source>
        <strain evidence="1">cv. AL8/78</strain>
    </source>
</reference>
<sequence length="36" mass="3979">MKALPVRFGCTSLFAPNCQALQLASTFQPSLLYITF</sequence>
<dbReference type="EnsemblPlants" id="AET7Gv20852500.5">
    <property type="protein sequence ID" value="AET7Gv20852500.5"/>
    <property type="gene ID" value="AET7Gv20852500"/>
</dbReference>
<dbReference type="Proteomes" id="UP000015105">
    <property type="component" value="Chromosome 7D"/>
</dbReference>
<reference evidence="2" key="2">
    <citation type="journal article" date="2017" name="Nat. Plants">
        <title>The Aegilops tauschii genome reveals multiple impacts of transposons.</title>
        <authorList>
            <person name="Zhao G."/>
            <person name="Zou C."/>
            <person name="Li K."/>
            <person name="Wang K."/>
            <person name="Li T."/>
            <person name="Gao L."/>
            <person name="Zhang X."/>
            <person name="Wang H."/>
            <person name="Yang Z."/>
            <person name="Liu X."/>
            <person name="Jiang W."/>
            <person name="Mao L."/>
            <person name="Kong X."/>
            <person name="Jiao Y."/>
            <person name="Jia J."/>
        </authorList>
    </citation>
    <scope>NUCLEOTIDE SEQUENCE [LARGE SCALE GENOMIC DNA]</scope>
    <source>
        <strain evidence="2">cv. AL8/78</strain>
    </source>
</reference>
<evidence type="ECO:0000313" key="2">
    <source>
        <dbReference type="Proteomes" id="UP000015105"/>
    </source>
</evidence>
<protein>
    <submittedName>
        <fullName evidence="1">Uncharacterized protein</fullName>
    </submittedName>
</protein>
<keyword evidence="2" id="KW-1185">Reference proteome</keyword>
<organism evidence="1 2">
    <name type="scientific">Aegilops tauschii subsp. strangulata</name>
    <name type="common">Goatgrass</name>
    <dbReference type="NCBI Taxonomy" id="200361"/>
    <lineage>
        <taxon>Eukaryota</taxon>
        <taxon>Viridiplantae</taxon>
        <taxon>Streptophyta</taxon>
        <taxon>Embryophyta</taxon>
        <taxon>Tracheophyta</taxon>
        <taxon>Spermatophyta</taxon>
        <taxon>Magnoliopsida</taxon>
        <taxon>Liliopsida</taxon>
        <taxon>Poales</taxon>
        <taxon>Poaceae</taxon>
        <taxon>BOP clade</taxon>
        <taxon>Pooideae</taxon>
        <taxon>Triticodae</taxon>
        <taxon>Triticeae</taxon>
        <taxon>Triticinae</taxon>
        <taxon>Aegilops</taxon>
    </lineage>
</organism>
<dbReference type="AlphaFoldDB" id="A0A453S8A2"/>
<reference evidence="2" key="1">
    <citation type="journal article" date="2014" name="Science">
        <title>Ancient hybridizations among the ancestral genomes of bread wheat.</title>
        <authorList>
            <consortium name="International Wheat Genome Sequencing Consortium,"/>
            <person name="Marcussen T."/>
            <person name="Sandve S.R."/>
            <person name="Heier L."/>
            <person name="Spannagl M."/>
            <person name="Pfeifer M."/>
            <person name="Jakobsen K.S."/>
            <person name="Wulff B.B."/>
            <person name="Steuernagel B."/>
            <person name="Mayer K.F."/>
            <person name="Olsen O.A."/>
        </authorList>
    </citation>
    <scope>NUCLEOTIDE SEQUENCE [LARGE SCALE GENOMIC DNA]</scope>
    <source>
        <strain evidence="2">cv. AL8/78</strain>
    </source>
</reference>
<dbReference type="Gramene" id="AET7Gv20852500.5">
    <property type="protein sequence ID" value="AET7Gv20852500.5"/>
    <property type="gene ID" value="AET7Gv20852500"/>
</dbReference>
<name>A0A453S8A2_AEGTS</name>
<reference evidence="1" key="3">
    <citation type="journal article" date="2017" name="Nature">
        <title>Genome sequence of the progenitor of the wheat D genome Aegilops tauschii.</title>
        <authorList>
            <person name="Luo M.C."/>
            <person name="Gu Y.Q."/>
            <person name="Puiu D."/>
            <person name="Wang H."/>
            <person name="Twardziok S.O."/>
            <person name="Deal K.R."/>
            <person name="Huo N."/>
            <person name="Zhu T."/>
            <person name="Wang L."/>
            <person name="Wang Y."/>
            <person name="McGuire P.E."/>
            <person name="Liu S."/>
            <person name="Long H."/>
            <person name="Ramasamy R.K."/>
            <person name="Rodriguez J.C."/>
            <person name="Van S.L."/>
            <person name="Yuan L."/>
            <person name="Wang Z."/>
            <person name="Xia Z."/>
            <person name="Xiao L."/>
            <person name="Anderson O.D."/>
            <person name="Ouyang S."/>
            <person name="Liang Y."/>
            <person name="Zimin A.V."/>
            <person name="Pertea G."/>
            <person name="Qi P."/>
            <person name="Bennetzen J.L."/>
            <person name="Dai X."/>
            <person name="Dawson M.W."/>
            <person name="Muller H.G."/>
            <person name="Kugler K."/>
            <person name="Rivarola-Duarte L."/>
            <person name="Spannagl M."/>
            <person name="Mayer K.F.X."/>
            <person name="Lu F.H."/>
            <person name="Bevan M.W."/>
            <person name="Leroy P."/>
            <person name="Li P."/>
            <person name="You F.M."/>
            <person name="Sun Q."/>
            <person name="Liu Z."/>
            <person name="Lyons E."/>
            <person name="Wicker T."/>
            <person name="Salzberg S.L."/>
            <person name="Devos K.M."/>
            <person name="Dvorak J."/>
        </authorList>
    </citation>
    <scope>NUCLEOTIDE SEQUENCE [LARGE SCALE GENOMIC DNA]</scope>
    <source>
        <strain evidence="1">cv. AL8/78</strain>
    </source>
</reference>
<proteinExistence type="predicted"/>
<reference evidence="1" key="4">
    <citation type="submission" date="2019-03" db="UniProtKB">
        <authorList>
            <consortium name="EnsemblPlants"/>
        </authorList>
    </citation>
    <scope>IDENTIFICATION</scope>
</reference>
<evidence type="ECO:0000313" key="1">
    <source>
        <dbReference type="EnsemblPlants" id="AET7Gv20852500.5"/>
    </source>
</evidence>